<keyword evidence="4 11" id="KW-0808">Transferase</keyword>
<evidence type="ECO:0000256" key="1">
    <source>
        <dbReference type="ARBA" id="ARBA00001947"/>
    </source>
</evidence>
<evidence type="ECO:0000256" key="7">
    <source>
        <dbReference type="ARBA" id="ARBA00022833"/>
    </source>
</evidence>
<organism evidence="11 12">
    <name type="scientific">Methanosarcina barkeri str. Wiesmoor</name>
    <dbReference type="NCBI Taxonomy" id="1434109"/>
    <lineage>
        <taxon>Archaea</taxon>
        <taxon>Methanobacteriati</taxon>
        <taxon>Methanobacteriota</taxon>
        <taxon>Stenosarchaea group</taxon>
        <taxon>Methanomicrobia</taxon>
        <taxon>Methanosarcinales</taxon>
        <taxon>Methanosarcinaceae</taxon>
        <taxon>Methanosarcina</taxon>
    </lineage>
</organism>
<dbReference type="RefSeq" id="WP_011307651.1">
    <property type="nucleotide sequence ID" value="NZ_CP009526.1"/>
</dbReference>
<dbReference type="PATRIC" id="fig|1434109.4.peg.2595"/>
<dbReference type="HOGENOM" id="CLU_453897_0_0_2"/>
<dbReference type="EMBL" id="CP009526">
    <property type="protein sequence ID" value="AKB51274.1"/>
    <property type="molecule type" value="Genomic_DNA"/>
</dbReference>
<comment type="similarity">
    <text evidence="2">Belongs to the protein prenyltransferase subunit beta family.</text>
</comment>
<evidence type="ECO:0000313" key="11">
    <source>
        <dbReference type="EMBL" id="AKB51274.1"/>
    </source>
</evidence>
<keyword evidence="3" id="KW-0637">Prenyltransferase</keyword>
<keyword evidence="7" id="KW-0862">Zinc</keyword>
<gene>
    <name evidence="11" type="ORF">MSBRW_2021</name>
</gene>
<keyword evidence="6" id="KW-0677">Repeat</keyword>
<dbReference type="InterPro" id="IPR045089">
    <property type="entry name" value="PGGT1B-like"/>
</dbReference>
<feature type="domain" description="Prenyltransferase alpha-alpha toroid" evidence="10">
    <location>
        <begin position="52"/>
        <end position="117"/>
    </location>
</feature>
<feature type="domain" description="Prenyltransferase alpha-alpha toroid" evidence="10">
    <location>
        <begin position="122"/>
        <end position="195"/>
    </location>
</feature>
<dbReference type="Gene3D" id="1.50.10.20">
    <property type="match status" value="2"/>
</dbReference>
<evidence type="ECO:0000256" key="3">
    <source>
        <dbReference type="ARBA" id="ARBA00022602"/>
    </source>
</evidence>
<feature type="domain" description="Prenyltransferase alpha-alpha toroid" evidence="10">
    <location>
        <begin position="441"/>
        <end position="607"/>
    </location>
</feature>
<dbReference type="GO" id="GO:0008318">
    <property type="term" value="F:protein prenyltransferase activity"/>
    <property type="evidence" value="ECO:0007669"/>
    <property type="project" value="InterPro"/>
</dbReference>
<evidence type="ECO:0000256" key="2">
    <source>
        <dbReference type="ARBA" id="ARBA00010497"/>
    </source>
</evidence>
<evidence type="ECO:0000256" key="6">
    <source>
        <dbReference type="ARBA" id="ARBA00022737"/>
    </source>
</evidence>
<keyword evidence="5" id="KW-0479">Metal-binding</keyword>
<name>A0A0E3QMP0_METBA</name>
<accession>A0A0E3QMP0</accession>
<dbReference type="SMR" id="A0A0E3QMP0"/>
<dbReference type="PROSITE" id="PS51257">
    <property type="entry name" value="PROKAR_LIPOPROTEIN"/>
    <property type="match status" value="1"/>
</dbReference>
<dbReference type="AlphaFoldDB" id="A0A0E3QMP0"/>
<evidence type="ECO:0000256" key="5">
    <source>
        <dbReference type="ARBA" id="ARBA00022723"/>
    </source>
</evidence>
<dbReference type="InterPro" id="IPR001330">
    <property type="entry name" value="Prenyltrans"/>
</dbReference>
<protein>
    <recommendedName>
        <fullName evidence="8">Geranylgeranyl transferase type II subunit beta</fullName>
    </recommendedName>
    <alternativeName>
        <fullName evidence="9">Type II protein geranyl-geranyltransferase subunit beta</fullName>
    </alternativeName>
</protein>
<dbReference type="KEGG" id="mbw:MSBRW_2021"/>
<sequence length="626" mass="70803">MSRKIYAPVIILMILIITSGCIEGKHLSIEGKNSSIGGEYSPSQEPKQITNLNESWVTDTRNRMDDSQGIDGGYSDFPPQEPILYSTFYFLESLKLLDKEPKYEQATIDWLLSQEQEITRQDNNSNMDNIYFLTISLDILKVKPANRSNLISKVMELQMPDGSFAQKKGDKGTLLDTFRAITTLHTLDVDLNQVPLTKNWLIEKWMEPDENENLMYSTSEASLLISALKLYQVNVSSLQNQSPRMEIIKEQENIIENQLKLLPDTQMDLLTLSSFTDFLLINGSVSSEIRSDIETYLQKRQLEDGGFNALLDKYGEPQGTYLALKIASNLGFDLNDNVSTFIYNYEPLNGIGGFRPAYRLISSSENTYLAVKSLKVLGSEPSDKEKLLKYVDNNWQEESKKAKTAYYLLVICNLLNQPYPTDTQFREEVKTSFDKFANQPIDSNDLEEVLYLAKVANLLGIELNNKDKLIAKLQSSQQEDGGFGFEASDLFMTFYVVNTLEELGSCPVDKKGCISWIQEGQITDGGFIIRRGPVHTNSSDIYSTYMSVVSLNALDAKPENFDKLFEWLKDCQDEHGGFKLAPKYANLDTSESSFEAKLEYTSWGLMAWSTLSDEQTSKNLLNNSGT</sequence>
<evidence type="ECO:0000313" key="12">
    <source>
        <dbReference type="Proteomes" id="UP000033038"/>
    </source>
</evidence>
<dbReference type="GO" id="GO:0046872">
    <property type="term" value="F:metal ion binding"/>
    <property type="evidence" value="ECO:0007669"/>
    <property type="project" value="UniProtKB-KW"/>
</dbReference>
<dbReference type="Pfam" id="PF00432">
    <property type="entry name" value="Prenyltrans"/>
    <property type="match status" value="4"/>
</dbReference>
<dbReference type="PANTHER" id="PTHR11774">
    <property type="entry name" value="GERANYLGERANYL TRANSFERASE TYPE BETA SUBUNIT"/>
    <property type="match status" value="1"/>
</dbReference>
<evidence type="ECO:0000259" key="10">
    <source>
        <dbReference type="Pfam" id="PF00432"/>
    </source>
</evidence>
<evidence type="ECO:0000256" key="8">
    <source>
        <dbReference type="ARBA" id="ARBA00030816"/>
    </source>
</evidence>
<dbReference type="Proteomes" id="UP000033038">
    <property type="component" value="Chromosome"/>
</dbReference>
<dbReference type="SUPFAM" id="SSF48239">
    <property type="entry name" value="Terpenoid cyclases/Protein prenyltransferases"/>
    <property type="match status" value="2"/>
</dbReference>
<evidence type="ECO:0000256" key="4">
    <source>
        <dbReference type="ARBA" id="ARBA00022679"/>
    </source>
</evidence>
<dbReference type="PANTHER" id="PTHR11774:SF11">
    <property type="entry name" value="GERANYLGERANYL TRANSFERASE TYPE-2 SUBUNIT BETA"/>
    <property type="match status" value="1"/>
</dbReference>
<dbReference type="InterPro" id="IPR008930">
    <property type="entry name" value="Terpenoid_cyclase/PrenylTrfase"/>
</dbReference>
<proteinExistence type="inferred from homology"/>
<feature type="domain" description="Prenyltransferase alpha-alpha toroid" evidence="10">
    <location>
        <begin position="272"/>
        <end position="392"/>
    </location>
</feature>
<reference evidence="11 12" key="1">
    <citation type="submission" date="2014-07" db="EMBL/GenBank/DDBJ databases">
        <title>Methanogenic archaea and the global carbon cycle.</title>
        <authorList>
            <person name="Henriksen J.R."/>
            <person name="Luke J."/>
            <person name="Reinhart S."/>
            <person name="Benedict M.N."/>
            <person name="Youngblut N.D."/>
            <person name="Metcalf M.E."/>
            <person name="Whitaker R.J."/>
            <person name="Metcalf W.W."/>
        </authorList>
    </citation>
    <scope>NUCLEOTIDE SEQUENCE [LARGE SCALE GENOMIC DNA]</scope>
    <source>
        <strain evidence="11 12">Wiesmoor</strain>
    </source>
</reference>
<evidence type="ECO:0000256" key="9">
    <source>
        <dbReference type="ARBA" id="ARBA00032766"/>
    </source>
</evidence>
<comment type="cofactor">
    <cofactor evidence="1">
        <name>Zn(2+)</name>
        <dbReference type="ChEBI" id="CHEBI:29105"/>
    </cofactor>
</comment>
<dbReference type="GeneID" id="24823537"/>